<evidence type="ECO:0000313" key="1">
    <source>
        <dbReference type="EMBL" id="KAH3866101.1"/>
    </source>
</evidence>
<evidence type="ECO:0000313" key="3">
    <source>
        <dbReference type="Proteomes" id="UP000828390"/>
    </source>
</evidence>
<reference evidence="1" key="1">
    <citation type="journal article" date="2019" name="bioRxiv">
        <title>The Genome of the Zebra Mussel, Dreissena polymorpha: A Resource for Invasive Species Research.</title>
        <authorList>
            <person name="McCartney M.A."/>
            <person name="Auch B."/>
            <person name="Kono T."/>
            <person name="Mallez S."/>
            <person name="Zhang Y."/>
            <person name="Obille A."/>
            <person name="Becker A."/>
            <person name="Abrahante J.E."/>
            <person name="Garbe J."/>
            <person name="Badalamenti J.P."/>
            <person name="Herman A."/>
            <person name="Mangelson H."/>
            <person name="Liachko I."/>
            <person name="Sullivan S."/>
            <person name="Sone E.D."/>
            <person name="Koren S."/>
            <person name="Silverstein K.A.T."/>
            <person name="Beckman K.B."/>
            <person name="Gohl D.M."/>
        </authorList>
    </citation>
    <scope>NUCLEOTIDE SEQUENCE</scope>
    <source>
        <strain evidence="1">Duluth1</strain>
        <tissue evidence="1">Whole animal</tissue>
    </source>
</reference>
<reference evidence="1" key="2">
    <citation type="submission" date="2020-11" db="EMBL/GenBank/DDBJ databases">
        <authorList>
            <person name="McCartney M.A."/>
            <person name="Auch B."/>
            <person name="Kono T."/>
            <person name="Mallez S."/>
            <person name="Becker A."/>
            <person name="Gohl D.M."/>
            <person name="Silverstein K.A.T."/>
            <person name="Koren S."/>
            <person name="Bechman K.B."/>
            <person name="Herman A."/>
            <person name="Abrahante J.E."/>
            <person name="Garbe J."/>
        </authorList>
    </citation>
    <scope>NUCLEOTIDE SEQUENCE</scope>
    <source>
        <strain evidence="1">Duluth1</strain>
        <tissue evidence="1">Whole animal</tissue>
    </source>
</reference>
<dbReference type="EMBL" id="JAIWYP010000002">
    <property type="protein sequence ID" value="KAH3866305.1"/>
    <property type="molecule type" value="Genomic_DNA"/>
</dbReference>
<gene>
    <name evidence="1" type="ORF">DPMN_029154</name>
    <name evidence="2" type="ORF">DPMN_029365</name>
</gene>
<dbReference type="AlphaFoldDB" id="A0A9D4RF04"/>
<dbReference type="EMBL" id="JAIWYP010000002">
    <property type="protein sequence ID" value="KAH3866101.1"/>
    <property type="molecule type" value="Genomic_DNA"/>
</dbReference>
<evidence type="ECO:0000313" key="2">
    <source>
        <dbReference type="EMBL" id="KAH3866305.1"/>
    </source>
</evidence>
<dbReference type="Proteomes" id="UP000828390">
    <property type="component" value="Unassembled WGS sequence"/>
</dbReference>
<keyword evidence="3" id="KW-1185">Reference proteome</keyword>
<protein>
    <submittedName>
        <fullName evidence="1">Uncharacterized protein</fullName>
    </submittedName>
</protein>
<comment type="caution">
    <text evidence="1">The sequence shown here is derived from an EMBL/GenBank/DDBJ whole genome shotgun (WGS) entry which is preliminary data.</text>
</comment>
<proteinExistence type="predicted"/>
<sequence length="86" mass="9704">MEEQSTRIRHLHYLPCQGDMSDTICATIDSKCLKCGLPNVSFFSHSDSHPLSNNLSLRSHPEISVNLCHIFTKTQIQTTRTTSTQN</sequence>
<accession>A0A9D4RF04</accession>
<organism evidence="1 3">
    <name type="scientific">Dreissena polymorpha</name>
    <name type="common">Zebra mussel</name>
    <name type="synonym">Mytilus polymorpha</name>
    <dbReference type="NCBI Taxonomy" id="45954"/>
    <lineage>
        <taxon>Eukaryota</taxon>
        <taxon>Metazoa</taxon>
        <taxon>Spiralia</taxon>
        <taxon>Lophotrochozoa</taxon>
        <taxon>Mollusca</taxon>
        <taxon>Bivalvia</taxon>
        <taxon>Autobranchia</taxon>
        <taxon>Heteroconchia</taxon>
        <taxon>Euheterodonta</taxon>
        <taxon>Imparidentia</taxon>
        <taxon>Neoheterodontei</taxon>
        <taxon>Myida</taxon>
        <taxon>Dreissenoidea</taxon>
        <taxon>Dreissenidae</taxon>
        <taxon>Dreissena</taxon>
    </lineage>
</organism>
<name>A0A9D4RF04_DREPO</name>